<dbReference type="AlphaFoldDB" id="A0A139IUS7"/>
<sequence>MCLPSSTTSPVSKKPSSQQELSTAHSSSNNLASDPRTVIHAVNPEFASIASTTDLVNDFIVSNHEQNAFYAGGGSAWNSKWSAPSGCTNGFQEIPNDELKSFGAGEKT</sequence>
<feature type="compositionally biased region" description="Polar residues" evidence="1">
    <location>
        <begin position="18"/>
        <end position="32"/>
    </location>
</feature>
<evidence type="ECO:0000256" key="1">
    <source>
        <dbReference type="SAM" id="MobiDB-lite"/>
    </source>
</evidence>
<accession>A0A139IUS7</accession>
<reference evidence="2 3" key="1">
    <citation type="submission" date="2015-07" db="EMBL/GenBank/DDBJ databases">
        <title>Comparative genomics of the Sigatoka disease complex on banana suggests a link between parallel evolutionary changes in Pseudocercospora fijiensis and Pseudocercospora eumusae and increased virulence on the banana host.</title>
        <authorList>
            <person name="Chang T.-C."/>
            <person name="Salvucci A."/>
            <person name="Crous P.W."/>
            <person name="Stergiopoulos I."/>
        </authorList>
    </citation>
    <scope>NUCLEOTIDE SEQUENCE [LARGE SCALE GENOMIC DNA]</scope>
    <source>
        <strain evidence="2 3">CBS 116634</strain>
    </source>
</reference>
<dbReference type="EMBL" id="LFZO01000006">
    <property type="protein sequence ID" value="KXT18511.1"/>
    <property type="molecule type" value="Genomic_DNA"/>
</dbReference>
<feature type="compositionally biased region" description="Low complexity" evidence="1">
    <location>
        <begin position="1"/>
        <end position="17"/>
    </location>
</feature>
<dbReference type="STRING" id="113226.A0A139IUS7"/>
<organism evidence="2 3">
    <name type="scientific">Pseudocercospora musae</name>
    <dbReference type="NCBI Taxonomy" id="113226"/>
    <lineage>
        <taxon>Eukaryota</taxon>
        <taxon>Fungi</taxon>
        <taxon>Dikarya</taxon>
        <taxon>Ascomycota</taxon>
        <taxon>Pezizomycotina</taxon>
        <taxon>Dothideomycetes</taxon>
        <taxon>Dothideomycetidae</taxon>
        <taxon>Mycosphaerellales</taxon>
        <taxon>Mycosphaerellaceae</taxon>
        <taxon>Pseudocercospora</taxon>
    </lineage>
</organism>
<comment type="caution">
    <text evidence="2">The sequence shown here is derived from an EMBL/GenBank/DDBJ whole genome shotgun (WGS) entry which is preliminary data.</text>
</comment>
<gene>
    <name evidence="2" type="ORF">AC579_2307</name>
</gene>
<feature type="region of interest" description="Disordered" evidence="1">
    <location>
        <begin position="1"/>
        <end position="34"/>
    </location>
</feature>
<dbReference type="Proteomes" id="UP000073492">
    <property type="component" value="Unassembled WGS sequence"/>
</dbReference>
<name>A0A139IUS7_9PEZI</name>
<evidence type="ECO:0000313" key="3">
    <source>
        <dbReference type="Proteomes" id="UP000073492"/>
    </source>
</evidence>
<keyword evidence="3" id="KW-1185">Reference proteome</keyword>
<dbReference type="OrthoDB" id="29460at2759"/>
<protein>
    <submittedName>
        <fullName evidence="2">Uncharacterized protein</fullName>
    </submittedName>
</protein>
<evidence type="ECO:0000313" key="2">
    <source>
        <dbReference type="EMBL" id="KXT18511.1"/>
    </source>
</evidence>
<proteinExistence type="predicted"/>